<name>A0ABU3QCF4_9SPHN</name>
<protein>
    <submittedName>
        <fullName evidence="2">SDR family NAD(P)-dependent oxidoreductase</fullName>
    </submittedName>
</protein>
<comment type="similarity">
    <text evidence="1">Belongs to the short-chain dehydrogenases/reductases (SDR) family.</text>
</comment>
<comment type="caution">
    <text evidence="2">The sequence shown here is derived from an EMBL/GenBank/DDBJ whole genome shotgun (WGS) entry which is preliminary data.</text>
</comment>
<proteinExistence type="inferred from homology"/>
<dbReference type="InterPro" id="IPR050259">
    <property type="entry name" value="SDR"/>
</dbReference>
<dbReference type="InterPro" id="IPR002347">
    <property type="entry name" value="SDR_fam"/>
</dbReference>
<dbReference type="Gene3D" id="3.40.50.720">
    <property type="entry name" value="NAD(P)-binding Rossmann-like Domain"/>
    <property type="match status" value="1"/>
</dbReference>
<evidence type="ECO:0000256" key="1">
    <source>
        <dbReference type="ARBA" id="ARBA00006484"/>
    </source>
</evidence>
<reference evidence="2 3" key="1">
    <citation type="submission" date="2023-05" db="EMBL/GenBank/DDBJ databases">
        <authorList>
            <person name="Guo Y."/>
        </authorList>
    </citation>
    <scope>NUCLEOTIDE SEQUENCE [LARGE SCALE GENOMIC DNA]</scope>
    <source>
        <strain evidence="2 3">GR2756</strain>
    </source>
</reference>
<dbReference type="InterPro" id="IPR036291">
    <property type="entry name" value="NAD(P)-bd_dom_sf"/>
</dbReference>
<dbReference type="Pfam" id="PF00106">
    <property type="entry name" value="adh_short"/>
    <property type="match status" value="1"/>
</dbReference>
<dbReference type="RefSeq" id="WP_315728811.1">
    <property type="nucleotide sequence ID" value="NZ_JAVUPU010000019.1"/>
</dbReference>
<dbReference type="SUPFAM" id="SSF51735">
    <property type="entry name" value="NAD(P)-binding Rossmann-fold domains"/>
    <property type="match status" value="1"/>
</dbReference>
<evidence type="ECO:0000313" key="3">
    <source>
        <dbReference type="Proteomes" id="UP001259572"/>
    </source>
</evidence>
<dbReference type="EMBL" id="JAVUPU010000019">
    <property type="protein sequence ID" value="MDT9601083.1"/>
    <property type="molecule type" value="Genomic_DNA"/>
</dbReference>
<keyword evidence="3" id="KW-1185">Reference proteome</keyword>
<gene>
    <name evidence="2" type="ORF">RQX22_19195</name>
</gene>
<evidence type="ECO:0000313" key="2">
    <source>
        <dbReference type="EMBL" id="MDT9601083.1"/>
    </source>
</evidence>
<dbReference type="Proteomes" id="UP001259572">
    <property type="component" value="Unassembled WGS sequence"/>
</dbReference>
<dbReference type="PRINTS" id="PR00081">
    <property type="entry name" value="GDHRDH"/>
</dbReference>
<sequence length="199" mass="20087">MDLELSDKRAIVTGGSRGLGKTIAWQLAAEGVSVAIAARNADVLNAAAAEIMGATGSQVVPLVVDMGDDASVDAMVASGVEALGGADILINNAATPGGGASANVQEISIERLLSDINIKTGGYLRAARAVSPHMIAKGWGRIISIGGMAARVTGNYNAGIRCASVSTLTKNLADELGPKGISAIAIHPHLLSCCRSDGR</sequence>
<organism evidence="2 3">
    <name type="scientific">Sphingosinicella rhizophila</name>
    <dbReference type="NCBI Taxonomy" id="3050082"/>
    <lineage>
        <taxon>Bacteria</taxon>
        <taxon>Pseudomonadati</taxon>
        <taxon>Pseudomonadota</taxon>
        <taxon>Alphaproteobacteria</taxon>
        <taxon>Sphingomonadales</taxon>
        <taxon>Sphingosinicellaceae</taxon>
        <taxon>Sphingosinicella</taxon>
    </lineage>
</organism>
<accession>A0ABU3QCF4</accession>
<dbReference type="PANTHER" id="PTHR42879">
    <property type="entry name" value="3-OXOACYL-(ACYL-CARRIER-PROTEIN) REDUCTASE"/>
    <property type="match status" value="1"/>
</dbReference>